<keyword evidence="4" id="KW-1185">Reference proteome</keyword>
<evidence type="ECO:0000256" key="1">
    <source>
        <dbReference type="SAM" id="Coils"/>
    </source>
</evidence>
<accession>A0A0A8X4E5</accession>
<evidence type="ECO:0000313" key="3">
    <source>
        <dbReference type="EMBL" id="GAM13882.1"/>
    </source>
</evidence>
<comment type="caution">
    <text evidence="3">The sequence shown here is derived from an EMBL/GenBank/DDBJ whole genome shotgun (WGS) entry which is preliminary data.</text>
</comment>
<reference evidence="3 4" key="1">
    <citation type="submission" date="2013-06" db="EMBL/GenBank/DDBJ databases">
        <title>Whole genome shotgun sequence of Bacillus selenatarsenatis SF-1.</title>
        <authorList>
            <person name="Kuroda M."/>
            <person name="Sei K."/>
            <person name="Yamashita M."/>
            <person name="Ike M."/>
        </authorList>
    </citation>
    <scope>NUCLEOTIDE SEQUENCE [LARGE SCALE GENOMIC DNA]</scope>
    <source>
        <strain evidence="3 4">SF-1</strain>
    </source>
</reference>
<dbReference type="OrthoDB" id="2969742at2"/>
<feature type="transmembrane region" description="Helical" evidence="2">
    <location>
        <begin position="38"/>
        <end position="59"/>
    </location>
</feature>
<evidence type="ECO:0000313" key="4">
    <source>
        <dbReference type="Proteomes" id="UP000031014"/>
    </source>
</evidence>
<evidence type="ECO:0008006" key="5">
    <source>
        <dbReference type="Google" id="ProtNLM"/>
    </source>
</evidence>
<keyword evidence="2" id="KW-0812">Transmembrane</keyword>
<dbReference type="AlphaFoldDB" id="A0A0A8X4E5"/>
<gene>
    <name evidence="3" type="ORF">SAMD00020551_2029</name>
</gene>
<proteinExistence type="predicted"/>
<feature type="coiled-coil region" evidence="1">
    <location>
        <begin position="94"/>
        <end position="121"/>
    </location>
</feature>
<organism evidence="3 4">
    <name type="scientific">Mesobacillus selenatarsenatis (strain DSM 18680 / JCM 14380 / FERM P-15431 / SF-1)</name>
    <dbReference type="NCBI Taxonomy" id="1321606"/>
    <lineage>
        <taxon>Bacteria</taxon>
        <taxon>Bacillati</taxon>
        <taxon>Bacillota</taxon>
        <taxon>Bacilli</taxon>
        <taxon>Bacillales</taxon>
        <taxon>Bacillaceae</taxon>
        <taxon>Mesobacillus</taxon>
    </lineage>
</organism>
<evidence type="ECO:0000256" key="2">
    <source>
        <dbReference type="SAM" id="Phobius"/>
    </source>
</evidence>
<dbReference type="Proteomes" id="UP000031014">
    <property type="component" value="Unassembled WGS sequence"/>
</dbReference>
<keyword evidence="1" id="KW-0175">Coiled coil</keyword>
<dbReference type="EMBL" id="BASE01000043">
    <property type="protein sequence ID" value="GAM13882.1"/>
    <property type="molecule type" value="Genomic_DNA"/>
</dbReference>
<keyword evidence="2" id="KW-0472">Membrane</keyword>
<dbReference type="RefSeq" id="WP_041965696.1">
    <property type="nucleotide sequence ID" value="NZ_BASE01000043.1"/>
</dbReference>
<dbReference type="InterPro" id="IPR020210">
    <property type="entry name" value="Uncharacterised_YpbF_TM"/>
</dbReference>
<protein>
    <recommendedName>
        <fullName evidence="5">DUF2663 family protein</fullName>
    </recommendedName>
</protein>
<name>A0A0A8X4E5_MESS1</name>
<feature type="transmembrane region" description="Helical" evidence="2">
    <location>
        <begin position="79"/>
        <end position="97"/>
    </location>
</feature>
<sequence length="152" mass="18566">MELEIENLDDRTDPATKRMLQNVIDRKKKFDRYKSRHLMSVWVTIGLISVYFYYLYITVLKPYSYSFAEIFSVYVQNSANLYFLILTVGTYGLMILFKEKREKAEKEYQALRCEIVDRSKDLWKKEEEWKNRHIVFDMMKKKFDINLFHENK</sequence>
<dbReference type="Pfam" id="PF10864">
    <property type="entry name" value="DUF2663"/>
    <property type="match status" value="1"/>
</dbReference>
<keyword evidence="2" id="KW-1133">Transmembrane helix</keyword>